<sequence>MFKGLAGHLKDRNVHSINALPSNNIELFDCYTGLILGHLYRNFPLPITLTAEHFIDYKGLGDNNREALEKEENLFLATVKWLADIGYIHFDGMSGVAFYEVVLTNSGLLILRAYPEGTDCAPTLGEKLAQCIKDDNTADLRALVTQALSLGVRMISPMSRSGI</sequence>
<evidence type="ECO:0000313" key="1">
    <source>
        <dbReference type="EMBL" id="SEF04354.1"/>
    </source>
</evidence>
<gene>
    <name evidence="1" type="ORF">SAMN04489800_3888</name>
</gene>
<dbReference type="PATRIC" id="fig|882211.3.peg.3177"/>
<proteinExistence type="predicted"/>
<dbReference type="AlphaFoldDB" id="A0A0J6G297"/>
<accession>A0A0J6G297</accession>
<dbReference type="EMBL" id="FNUD01000002">
    <property type="protein sequence ID" value="SEF04354.1"/>
    <property type="molecule type" value="Genomic_DNA"/>
</dbReference>
<dbReference type="RefSeq" id="WP_048360867.1">
    <property type="nucleotide sequence ID" value="NZ_FNUD01000002.1"/>
</dbReference>
<dbReference type="OrthoDB" id="6958576at2"/>
<reference evidence="1" key="1">
    <citation type="submission" date="2016-10" db="EMBL/GenBank/DDBJ databases">
        <authorList>
            <person name="Varghese N."/>
            <person name="Submissions S."/>
        </authorList>
    </citation>
    <scope>NUCLEOTIDE SEQUENCE [LARGE SCALE GENOMIC DNA]</scope>
    <source>
        <strain evidence="1">LMG 25555</strain>
    </source>
</reference>
<name>A0A0J6G297_PSEDM</name>
<protein>
    <submittedName>
        <fullName evidence="1">Uncharacterized protein</fullName>
    </submittedName>
</protein>
<organism evidence="1 2">
    <name type="scientific">Pseudomonas deceptionensis</name>
    <dbReference type="NCBI Taxonomy" id="882211"/>
    <lineage>
        <taxon>Bacteria</taxon>
        <taxon>Pseudomonadati</taxon>
        <taxon>Pseudomonadota</taxon>
        <taxon>Gammaproteobacteria</taxon>
        <taxon>Pseudomonadales</taxon>
        <taxon>Pseudomonadaceae</taxon>
        <taxon>Pseudomonas</taxon>
    </lineage>
</organism>
<dbReference type="Proteomes" id="UP000183613">
    <property type="component" value="Unassembled WGS sequence"/>
</dbReference>
<evidence type="ECO:0000313" key="2">
    <source>
        <dbReference type="Proteomes" id="UP000183613"/>
    </source>
</evidence>
<comment type="caution">
    <text evidence="1">The sequence shown here is derived from an EMBL/GenBank/DDBJ whole genome shotgun (WGS) entry which is preliminary data.</text>
</comment>
<keyword evidence="2" id="KW-1185">Reference proteome</keyword>